<organism evidence="3 4">
    <name type="scientific">Cellulomonas algicola</name>
    <dbReference type="NCBI Taxonomy" id="2071633"/>
    <lineage>
        <taxon>Bacteria</taxon>
        <taxon>Bacillati</taxon>
        <taxon>Actinomycetota</taxon>
        <taxon>Actinomycetes</taxon>
        <taxon>Micrococcales</taxon>
        <taxon>Cellulomonadaceae</taxon>
        <taxon>Cellulomonas</taxon>
    </lineage>
</organism>
<reference evidence="3 4" key="1">
    <citation type="submission" date="2018-11" db="EMBL/GenBank/DDBJ databases">
        <title>Draft genome sequence of Cellulomonas takizawaensis strain TKZ-21.</title>
        <authorList>
            <person name="Yamamura H."/>
            <person name="Hayashi T."/>
            <person name="Hamada M."/>
            <person name="Serisawa Y."/>
            <person name="Matsuyama K."/>
            <person name="Nakagawa Y."/>
            <person name="Otoguro M."/>
            <person name="Yanagida F."/>
            <person name="Hayakawa M."/>
        </authorList>
    </citation>
    <scope>NUCLEOTIDE SEQUENCE [LARGE SCALE GENOMIC DNA]</scope>
    <source>
        <strain evidence="3 4">TKZ-21</strain>
    </source>
</reference>
<name>A0A401V447_9CELL</name>
<feature type="compositionally biased region" description="Pro residues" evidence="1">
    <location>
        <begin position="768"/>
        <end position="778"/>
    </location>
</feature>
<keyword evidence="4" id="KW-1185">Reference proteome</keyword>
<proteinExistence type="predicted"/>
<keyword evidence="2" id="KW-0472">Membrane</keyword>
<dbReference type="RefSeq" id="WP_124344211.1">
    <property type="nucleotide sequence ID" value="NZ_BHYL01000327.1"/>
</dbReference>
<feature type="compositionally biased region" description="Basic and acidic residues" evidence="1">
    <location>
        <begin position="752"/>
        <end position="764"/>
    </location>
</feature>
<dbReference type="Pfam" id="PF19516">
    <property type="entry name" value="DUF6049"/>
    <property type="match status" value="1"/>
</dbReference>
<feature type="compositionally biased region" description="Low complexity" evidence="1">
    <location>
        <begin position="233"/>
        <end position="257"/>
    </location>
</feature>
<feature type="region of interest" description="Disordered" evidence="1">
    <location>
        <begin position="202"/>
        <end position="261"/>
    </location>
</feature>
<dbReference type="AlphaFoldDB" id="A0A401V447"/>
<accession>A0A401V447</accession>
<sequence length="785" mass="80113">MSAALRRGQVHRAAVVLLAVTLAVLCLGTLVAVPPAGATSTPSPSPTATWPVSVQVTRVTPAVLRPGDDLTVTATIRNDGAEAVTSPSAVLRISRVRPHTRADLEAWVSGGLSSRSTDAVAGIEGPLEPGASVQVDLTVPAADIRLADGADVWGPRGLVVDARAGSRVVGQQRTFLLWLPSDDVPATDVSVAVPVVGPPLAPTLPGTDAGAEQPPDGAATDGATGPETDGTGDADAAPSPSSSPAAAVSPPDASSVARLEDATATGERLAQLARLLDEAPAVSAVVDPALLAQSALAGPRARQWSHQVTQVLAERDVLSLPWSDPDVAAVAHGARADLAAAAGAAARSWAEQSGTGDVPVVLWGTGTRTPDEATIGLATNAGAAAFVLPTRDPDDDDDATAARTQVRAAGTTVAALAPDAVLTHLLTDPRSVEPDASPATAVQRTLAELAVATREESDPPDVLLAPDREWIPDVAYTTTLLRALEDAPWVRMRPASSLLDGMAQTRTTASDSASDAAEMPPAQVQVLAAARERTLAFAEVTSEPEALLTGVDQEVLAPLSVAWRADRTGRDALVAAVVADLDARTSGLTIVQPPTANIFGSSTDARMTVRNALAVPVTVQLVVAPGKPCLEAQPVEPVEVDARDERSVVVRFVAHANCEVRVLAHLETVEGAPVSAPVEFSARVQPTIEDVGTVVVGVLLLVGLVLGIVRTVRRGQSARRGARLEAESDAPTALGVLGGVADTGGATDDDGATDHGRAPDDGDRAGQGPPPVGTPPGPPRREDPS</sequence>
<feature type="transmembrane region" description="Helical" evidence="2">
    <location>
        <begin position="691"/>
        <end position="709"/>
    </location>
</feature>
<keyword evidence="2" id="KW-1133">Transmembrane helix</keyword>
<protein>
    <submittedName>
        <fullName evidence="3">Uncharacterized protein</fullName>
    </submittedName>
</protein>
<dbReference type="OrthoDB" id="3267347at2"/>
<dbReference type="Proteomes" id="UP000288246">
    <property type="component" value="Unassembled WGS sequence"/>
</dbReference>
<dbReference type="InterPro" id="IPR046112">
    <property type="entry name" value="DUF6049"/>
</dbReference>
<evidence type="ECO:0000313" key="3">
    <source>
        <dbReference type="EMBL" id="GCD21687.1"/>
    </source>
</evidence>
<evidence type="ECO:0000256" key="2">
    <source>
        <dbReference type="SAM" id="Phobius"/>
    </source>
</evidence>
<evidence type="ECO:0000313" key="4">
    <source>
        <dbReference type="Proteomes" id="UP000288246"/>
    </source>
</evidence>
<keyword evidence="2" id="KW-0812">Transmembrane</keyword>
<dbReference type="EMBL" id="BHYL01000327">
    <property type="protein sequence ID" value="GCD21687.1"/>
    <property type="molecule type" value="Genomic_DNA"/>
</dbReference>
<comment type="caution">
    <text evidence="3">The sequence shown here is derived from an EMBL/GenBank/DDBJ whole genome shotgun (WGS) entry which is preliminary data.</text>
</comment>
<gene>
    <name evidence="3" type="ORF">CTKZ_32490</name>
</gene>
<feature type="region of interest" description="Disordered" evidence="1">
    <location>
        <begin position="735"/>
        <end position="785"/>
    </location>
</feature>
<evidence type="ECO:0000256" key="1">
    <source>
        <dbReference type="SAM" id="MobiDB-lite"/>
    </source>
</evidence>